<dbReference type="Proteomes" id="UP001189429">
    <property type="component" value="Unassembled WGS sequence"/>
</dbReference>
<reference evidence="1" key="1">
    <citation type="submission" date="2023-10" db="EMBL/GenBank/DDBJ databases">
        <authorList>
            <person name="Chen Y."/>
            <person name="Shah S."/>
            <person name="Dougan E. K."/>
            <person name="Thang M."/>
            <person name="Chan C."/>
        </authorList>
    </citation>
    <scope>NUCLEOTIDE SEQUENCE [LARGE SCALE GENOMIC DNA]</scope>
</reference>
<proteinExistence type="predicted"/>
<evidence type="ECO:0000313" key="1">
    <source>
        <dbReference type="EMBL" id="CAK0903602.1"/>
    </source>
</evidence>
<protein>
    <submittedName>
        <fullName evidence="1">Uncharacterized protein</fullName>
    </submittedName>
</protein>
<accession>A0ABN9XUR6</accession>
<evidence type="ECO:0000313" key="2">
    <source>
        <dbReference type="Proteomes" id="UP001189429"/>
    </source>
</evidence>
<comment type="caution">
    <text evidence="1">The sequence shown here is derived from an EMBL/GenBank/DDBJ whole genome shotgun (WGS) entry which is preliminary data.</text>
</comment>
<feature type="non-terminal residue" evidence="1">
    <location>
        <position position="1"/>
    </location>
</feature>
<dbReference type="EMBL" id="CAUYUJ010021269">
    <property type="protein sequence ID" value="CAK0903602.1"/>
    <property type="molecule type" value="Genomic_DNA"/>
</dbReference>
<sequence length="252" mass="26047">DPLVHPPNIGAAMSFLATPSRGLKRRGDASAAADAPPNKGQISELLAAGEDVSTVAKLLVVLANLSLTSAADIRETTGMPWNASLADVKGSVAKHMLEQGRVDHEATNAAKNDPAALEALGPPYAHVFAGLMQGVAGCTLGDSMKVPLASFWEEPVVEEGRAPTDLLGKVLPCKCKPAKSKEGRPGLVQVAIAMGAARAALQSCLAKAMTTNGRVLKRGPAPRGPLERAAQELLEELGVGKSKKDKGKGTIK</sequence>
<organism evidence="1 2">
    <name type="scientific">Prorocentrum cordatum</name>
    <dbReference type="NCBI Taxonomy" id="2364126"/>
    <lineage>
        <taxon>Eukaryota</taxon>
        <taxon>Sar</taxon>
        <taxon>Alveolata</taxon>
        <taxon>Dinophyceae</taxon>
        <taxon>Prorocentrales</taxon>
        <taxon>Prorocentraceae</taxon>
        <taxon>Prorocentrum</taxon>
    </lineage>
</organism>
<keyword evidence="2" id="KW-1185">Reference proteome</keyword>
<gene>
    <name evidence="1" type="ORF">PCOR1329_LOCUS79890</name>
</gene>
<name>A0ABN9XUR6_9DINO</name>